<dbReference type="EMBL" id="DPVV01000068">
    <property type="protein sequence ID" value="HCL01155.1"/>
    <property type="molecule type" value="Genomic_DNA"/>
</dbReference>
<organism evidence="2 3">
    <name type="scientific">Lachnoclostridium phytofermentans</name>
    <dbReference type="NCBI Taxonomy" id="66219"/>
    <lineage>
        <taxon>Bacteria</taxon>
        <taxon>Bacillati</taxon>
        <taxon>Bacillota</taxon>
        <taxon>Clostridia</taxon>
        <taxon>Lachnospirales</taxon>
        <taxon>Lachnospiraceae</taxon>
    </lineage>
</organism>
<evidence type="ECO:0000313" key="2">
    <source>
        <dbReference type="EMBL" id="HCL01155.1"/>
    </source>
</evidence>
<dbReference type="Proteomes" id="UP000262969">
    <property type="component" value="Unassembled WGS sequence"/>
</dbReference>
<sequence>MYKLKKGFMILVLATSTMLLGGCSVGTSSLFIHPAEQGYEYEVTYDTLGGNINQVDKRVVYYAGNSLLFEPSGTAGMLVQPKFGDKSLVGWYTKYTTEESTNGTNYHFNEEDLWDFSADRVSDENTSDKKLILYARWAENPSINFLDAANPNEDILLKWTINVGSELKRPTSTEPKKNGFTLIDYYKDPECTEKFVFDKVIEEDDIDYSNGGKAQINIYCKFIEGDMIRVKTANQLKAIAEKPDGHYILANDIDLSTEEWSPIEIFSGVLDGNGYSIKDLNLNVKNRVSGIAAKTAGEVSYGLFSKLEGAKIINLTIKDANIVVNKSSNVKLCVGALAGRTKKTTIENCTFGGITIASDGMCSIDIVASSYVAGDYSTKINNSVFNNINTNKLTTSGNLEIIEQK</sequence>
<evidence type="ECO:0000313" key="3">
    <source>
        <dbReference type="Proteomes" id="UP000262969"/>
    </source>
</evidence>
<comment type="caution">
    <text evidence="2">The sequence shown here is derived from an EMBL/GenBank/DDBJ whole genome shotgun (WGS) entry which is preliminary data.</text>
</comment>
<feature type="signal peptide" evidence="1">
    <location>
        <begin position="1"/>
        <end position="21"/>
    </location>
</feature>
<accession>A0A3D2X3P8</accession>
<proteinExistence type="predicted"/>
<dbReference type="PROSITE" id="PS51257">
    <property type="entry name" value="PROKAR_LIPOPROTEIN"/>
    <property type="match status" value="1"/>
</dbReference>
<protein>
    <submittedName>
        <fullName evidence="2">Uncharacterized protein</fullName>
    </submittedName>
</protein>
<dbReference type="AlphaFoldDB" id="A0A3D2X3P8"/>
<dbReference type="Gene3D" id="2.160.20.110">
    <property type="match status" value="1"/>
</dbReference>
<keyword evidence="1" id="KW-0732">Signal</keyword>
<reference evidence="2 3" key="1">
    <citation type="journal article" date="2018" name="Nat. Biotechnol.">
        <title>A standardized bacterial taxonomy based on genome phylogeny substantially revises the tree of life.</title>
        <authorList>
            <person name="Parks D.H."/>
            <person name="Chuvochina M."/>
            <person name="Waite D.W."/>
            <person name="Rinke C."/>
            <person name="Skarshewski A."/>
            <person name="Chaumeil P.A."/>
            <person name="Hugenholtz P."/>
        </authorList>
    </citation>
    <scope>NUCLEOTIDE SEQUENCE [LARGE SCALE GENOMIC DNA]</scope>
    <source>
        <strain evidence="2">UBA11728</strain>
    </source>
</reference>
<evidence type="ECO:0000256" key="1">
    <source>
        <dbReference type="SAM" id="SignalP"/>
    </source>
</evidence>
<name>A0A3D2X3P8_9FIRM</name>
<feature type="chain" id="PRO_5038481472" evidence="1">
    <location>
        <begin position="22"/>
        <end position="405"/>
    </location>
</feature>
<gene>
    <name evidence="2" type="ORF">DHW61_01870</name>
</gene>